<dbReference type="Gene3D" id="1.10.10.10">
    <property type="entry name" value="Winged helix-like DNA-binding domain superfamily/Winged helix DNA-binding domain"/>
    <property type="match status" value="1"/>
</dbReference>
<dbReference type="PROSITE" id="PS00894">
    <property type="entry name" value="HTH_DEOR_1"/>
    <property type="match status" value="1"/>
</dbReference>
<dbReference type="AlphaFoldDB" id="A0AAP9HKW0"/>
<dbReference type="PANTHER" id="PTHR30363">
    <property type="entry name" value="HTH-TYPE TRANSCRIPTIONAL REGULATOR SRLR-RELATED"/>
    <property type="match status" value="1"/>
</dbReference>
<dbReference type="Gene3D" id="3.40.50.1360">
    <property type="match status" value="1"/>
</dbReference>
<keyword evidence="2" id="KW-0238">DNA-binding</keyword>
<accession>A0AAP9HKW0</accession>
<dbReference type="Pfam" id="PF08220">
    <property type="entry name" value="HTH_DeoR"/>
    <property type="match status" value="1"/>
</dbReference>
<organism evidence="5 6">
    <name type="scientific">Lacticaseibacillus paracasei subsp. paracasei</name>
    <dbReference type="NCBI Taxonomy" id="47714"/>
    <lineage>
        <taxon>Bacteria</taxon>
        <taxon>Bacillati</taxon>
        <taxon>Bacillota</taxon>
        <taxon>Bacilli</taxon>
        <taxon>Lactobacillales</taxon>
        <taxon>Lactobacillaceae</taxon>
        <taxon>Lacticaseibacillus</taxon>
    </lineage>
</organism>
<dbReference type="EMBL" id="CP022954">
    <property type="protein sequence ID" value="QGV19497.1"/>
    <property type="molecule type" value="Genomic_DNA"/>
</dbReference>
<dbReference type="InterPro" id="IPR018356">
    <property type="entry name" value="Tscrpt_reg_HTH_DeoR_CS"/>
</dbReference>
<dbReference type="SMART" id="SM01134">
    <property type="entry name" value="DeoRC"/>
    <property type="match status" value="1"/>
</dbReference>
<dbReference type="InterPro" id="IPR050313">
    <property type="entry name" value="Carb_Metab_HTH_regulators"/>
</dbReference>
<protein>
    <submittedName>
        <fullName evidence="5">Transcriptional regulator</fullName>
    </submittedName>
</protein>
<reference evidence="5 6" key="1">
    <citation type="submission" date="2017-08" db="EMBL/GenBank/DDBJ databases">
        <title>Genome sequence, comparative genomics and functional analysis of the highly adhesive Lactobacillus paracasei Kobulty strain.</title>
        <authorList>
            <person name="Koryszewska-Baginska A."/>
            <person name="Grynberg M."/>
            <person name="Aleksandrzak-Piekarczyk T."/>
        </authorList>
    </citation>
    <scope>NUCLEOTIDE SEQUENCE [LARGE SCALE GENOMIC DNA]</scope>
    <source>
        <strain evidence="5 6">IBB3423</strain>
    </source>
</reference>
<evidence type="ECO:0000313" key="6">
    <source>
        <dbReference type="Proteomes" id="UP000423274"/>
    </source>
</evidence>
<dbReference type="SUPFAM" id="SSF100950">
    <property type="entry name" value="NagB/RpiA/CoA transferase-like"/>
    <property type="match status" value="1"/>
</dbReference>
<evidence type="ECO:0000256" key="2">
    <source>
        <dbReference type="ARBA" id="ARBA00023125"/>
    </source>
</evidence>
<sequence length="253" mass="27701">MNSIERQQMIMDKLNDKGSVRIADLTKELDVSRETLRKDIAELGRQGKLQVIRGGAVLNKPVNETIYNQRLQQNLAEKQLIAQNAVKLITEGDSVFVGNGTTAALVATAIKTQGFNNLVVITTSINVLKALEDADPIQVVLLGGGLRRIEGSLSGPLTLANIDGIFCDIGFFGSGGVSVDRGVTNHYFSEIEVDKKMMQHCRIKVLLADHSKFTKMNPFRTASIEDYDIILSDRGLDDATISSMQKLNVKVIV</sequence>
<dbReference type="Pfam" id="PF00455">
    <property type="entry name" value="DeoRC"/>
    <property type="match status" value="1"/>
</dbReference>
<feature type="domain" description="HTH deoR-type" evidence="4">
    <location>
        <begin position="3"/>
        <end position="58"/>
    </location>
</feature>
<dbReference type="InterPro" id="IPR036388">
    <property type="entry name" value="WH-like_DNA-bd_sf"/>
</dbReference>
<dbReference type="SUPFAM" id="SSF46785">
    <property type="entry name" value="Winged helix' DNA-binding domain"/>
    <property type="match status" value="1"/>
</dbReference>
<dbReference type="InterPro" id="IPR037171">
    <property type="entry name" value="NagB/RpiA_transferase-like"/>
</dbReference>
<dbReference type="PROSITE" id="PS51000">
    <property type="entry name" value="HTH_DEOR_2"/>
    <property type="match status" value="1"/>
</dbReference>
<dbReference type="SMART" id="SM00420">
    <property type="entry name" value="HTH_DEOR"/>
    <property type="match status" value="1"/>
</dbReference>
<dbReference type="GO" id="GO:0003677">
    <property type="term" value="F:DNA binding"/>
    <property type="evidence" value="ECO:0007669"/>
    <property type="project" value="UniProtKB-KW"/>
</dbReference>
<dbReference type="RefSeq" id="WP_016381516.1">
    <property type="nucleotide sequence ID" value="NZ_CP016355.1"/>
</dbReference>
<evidence type="ECO:0000313" key="5">
    <source>
        <dbReference type="EMBL" id="QGV19497.1"/>
    </source>
</evidence>
<dbReference type="InterPro" id="IPR001034">
    <property type="entry name" value="DeoR_HTH"/>
</dbReference>
<evidence type="ECO:0000256" key="1">
    <source>
        <dbReference type="ARBA" id="ARBA00023015"/>
    </source>
</evidence>
<dbReference type="InterPro" id="IPR014036">
    <property type="entry name" value="DeoR-like_C"/>
</dbReference>
<dbReference type="Proteomes" id="UP000423274">
    <property type="component" value="Chromosome"/>
</dbReference>
<dbReference type="PANTHER" id="PTHR30363:SF44">
    <property type="entry name" value="AGA OPERON TRANSCRIPTIONAL REPRESSOR-RELATED"/>
    <property type="match status" value="1"/>
</dbReference>
<keyword evidence="3" id="KW-0804">Transcription</keyword>
<dbReference type="InterPro" id="IPR036390">
    <property type="entry name" value="WH_DNA-bd_sf"/>
</dbReference>
<name>A0AAP9HKW0_LACPA</name>
<gene>
    <name evidence="5" type="ORF">LCAKO_3008</name>
</gene>
<keyword evidence="1" id="KW-0805">Transcription regulation</keyword>
<proteinExistence type="predicted"/>
<dbReference type="GO" id="GO:0003700">
    <property type="term" value="F:DNA-binding transcription factor activity"/>
    <property type="evidence" value="ECO:0007669"/>
    <property type="project" value="InterPro"/>
</dbReference>
<evidence type="ECO:0000256" key="3">
    <source>
        <dbReference type="ARBA" id="ARBA00023163"/>
    </source>
</evidence>
<evidence type="ECO:0000259" key="4">
    <source>
        <dbReference type="PROSITE" id="PS51000"/>
    </source>
</evidence>